<dbReference type="Proteomes" id="UP000695022">
    <property type="component" value="Unplaced"/>
</dbReference>
<gene>
    <name evidence="3" type="primary">LOC106819345</name>
</gene>
<dbReference type="Pfam" id="PF01425">
    <property type="entry name" value="Amidase"/>
    <property type="match status" value="1"/>
</dbReference>
<protein>
    <submittedName>
        <fullName evidence="3">Uncharacterized protein in nthA 5'region-like</fullName>
    </submittedName>
</protein>
<dbReference type="PANTHER" id="PTHR11895">
    <property type="entry name" value="TRANSAMIDASE"/>
    <property type="match status" value="1"/>
</dbReference>
<dbReference type="PANTHER" id="PTHR11895:SF170">
    <property type="entry name" value="AMIDASE"/>
    <property type="match status" value="1"/>
</dbReference>
<name>A0ABM1F4V5_PRICU</name>
<dbReference type="InterPro" id="IPR000120">
    <property type="entry name" value="Amidase"/>
</dbReference>
<dbReference type="RefSeq" id="XP_014679476.1">
    <property type="nucleotide sequence ID" value="XM_014823990.1"/>
</dbReference>
<proteinExistence type="predicted"/>
<dbReference type="InterPro" id="IPR023631">
    <property type="entry name" value="Amidase_dom"/>
</dbReference>
<dbReference type="SUPFAM" id="SSF75304">
    <property type="entry name" value="Amidase signature (AS) enzymes"/>
    <property type="match status" value="1"/>
</dbReference>
<dbReference type="Gene3D" id="3.90.1300.10">
    <property type="entry name" value="Amidase signature (AS) domain"/>
    <property type="match status" value="1"/>
</dbReference>
<evidence type="ECO:0000313" key="2">
    <source>
        <dbReference type="Proteomes" id="UP000695022"/>
    </source>
</evidence>
<organism evidence="2 3">
    <name type="scientific">Priapulus caudatus</name>
    <name type="common">Priapulid worm</name>
    <dbReference type="NCBI Taxonomy" id="37621"/>
    <lineage>
        <taxon>Eukaryota</taxon>
        <taxon>Metazoa</taxon>
        <taxon>Ecdysozoa</taxon>
        <taxon>Scalidophora</taxon>
        <taxon>Priapulida</taxon>
        <taxon>Priapulimorpha</taxon>
        <taxon>Priapulimorphida</taxon>
        <taxon>Priapulidae</taxon>
        <taxon>Priapulus</taxon>
    </lineage>
</organism>
<reference evidence="3" key="1">
    <citation type="submission" date="2025-08" db="UniProtKB">
        <authorList>
            <consortium name="RefSeq"/>
        </authorList>
    </citation>
    <scope>IDENTIFICATION</scope>
</reference>
<accession>A0ABM1F4V5</accession>
<evidence type="ECO:0000313" key="3">
    <source>
        <dbReference type="RefSeq" id="XP_014679476.1"/>
    </source>
</evidence>
<keyword evidence="2" id="KW-1185">Reference proteome</keyword>
<evidence type="ECO:0000259" key="1">
    <source>
        <dbReference type="Pfam" id="PF01425"/>
    </source>
</evidence>
<dbReference type="InterPro" id="IPR036928">
    <property type="entry name" value="AS_sf"/>
</dbReference>
<sequence>MQSTALADAQRRGFRAQGQCLSYTTKLFLLASEYVREEYGFHFYSKARNISHEVTACYNAVLEKYDVLAMPILIYPAPDIPTTATPIKKMIDHTIGMLQNTVAFNVTGHPAISINAGFTADGLPVGLMLVGKLWDDVTVLDAAYAWERLRGADDTPRV</sequence>
<dbReference type="GeneID" id="106819345"/>
<feature type="domain" description="Amidase" evidence="1">
    <location>
        <begin position="20"/>
        <end position="140"/>
    </location>
</feature>